<name>A0A834N3C0_VESPE</name>
<keyword evidence="3" id="KW-1185">Reference proteome</keyword>
<proteinExistence type="predicted"/>
<gene>
    <name evidence="2" type="ORF">H0235_016890</name>
</gene>
<organism evidence="2 3">
    <name type="scientific">Vespula pensylvanica</name>
    <name type="common">Western yellow jacket</name>
    <name type="synonym">Wasp</name>
    <dbReference type="NCBI Taxonomy" id="30213"/>
    <lineage>
        <taxon>Eukaryota</taxon>
        <taxon>Metazoa</taxon>
        <taxon>Ecdysozoa</taxon>
        <taxon>Arthropoda</taxon>
        <taxon>Hexapoda</taxon>
        <taxon>Insecta</taxon>
        <taxon>Pterygota</taxon>
        <taxon>Neoptera</taxon>
        <taxon>Endopterygota</taxon>
        <taxon>Hymenoptera</taxon>
        <taxon>Apocrita</taxon>
        <taxon>Aculeata</taxon>
        <taxon>Vespoidea</taxon>
        <taxon>Vespidae</taxon>
        <taxon>Vespinae</taxon>
        <taxon>Vespula</taxon>
    </lineage>
</organism>
<reference evidence="2" key="1">
    <citation type="journal article" date="2020" name="G3 (Bethesda)">
        <title>High-Quality Assemblies for Three Invasive Social Wasps from the &lt;i&gt;Vespula&lt;/i&gt; Genus.</title>
        <authorList>
            <person name="Harrop T.W.R."/>
            <person name="Guhlin J."/>
            <person name="McLaughlin G.M."/>
            <person name="Permina E."/>
            <person name="Stockwell P."/>
            <person name="Gilligan J."/>
            <person name="Le Lec M.F."/>
            <person name="Gruber M.A.M."/>
            <person name="Quinn O."/>
            <person name="Lovegrove M."/>
            <person name="Duncan E.J."/>
            <person name="Remnant E.J."/>
            <person name="Van Eeckhoven J."/>
            <person name="Graham B."/>
            <person name="Knapp R.A."/>
            <person name="Langford K.W."/>
            <person name="Kronenberg Z."/>
            <person name="Press M.O."/>
            <person name="Eacker S.M."/>
            <person name="Wilson-Rankin E.E."/>
            <person name="Purcell J."/>
            <person name="Lester P.J."/>
            <person name="Dearden P.K."/>
        </authorList>
    </citation>
    <scope>NUCLEOTIDE SEQUENCE</scope>
    <source>
        <strain evidence="2">Volc-1</strain>
    </source>
</reference>
<feature type="compositionally biased region" description="Acidic residues" evidence="1">
    <location>
        <begin position="43"/>
        <end position="72"/>
    </location>
</feature>
<sequence length="92" mass="11191">MYIDIVCLYNPYDIYFVLLGVIKVATRLNFNLEVVYSGRIDQEEQGEDEDEQVEGKEEEEEKKEKKEEEEEEERWQSFKEFFTLQRLLVERS</sequence>
<evidence type="ECO:0000313" key="3">
    <source>
        <dbReference type="Proteomes" id="UP000600918"/>
    </source>
</evidence>
<evidence type="ECO:0000313" key="2">
    <source>
        <dbReference type="EMBL" id="KAF7394295.1"/>
    </source>
</evidence>
<comment type="caution">
    <text evidence="2">The sequence shown here is derived from an EMBL/GenBank/DDBJ whole genome shotgun (WGS) entry which is preliminary data.</text>
</comment>
<feature type="region of interest" description="Disordered" evidence="1">
    <location>
        <begin position="41"/>
        <end position="72"/>
    </location>
</feature>
<accession>A0A834N3C0</accession>
<dbReference type="Proteomes" id="UP000600918">
    <property type="component" value="Unassembled WGS sequence"/>
</dbReference>
<protein>
    <submittedName>
        <fullName evidence="2">Uncharacterized protein</fullName>
    </submittedName>
</protein>
<evidence type="ECO:0000256" key="1">
    <source>
        <dbReference type="SAM" id="MobiDB-lite"/>
    </source>
</evidence>
<dbReference type="AlphaFoldDB" id="A0A834N3C0"/>
<dbReference type="EMBL" id="JACSDY010000021">
    <property type="protein sequence ID" value="KAF7394295.1"/>
    <property type="molecule type" value="Genomic_DNA"/>
</dbReference>